<accession>A0A4P7NB70</accession>
<dbReference type="EMBL" id="CP034206">
    <property type="protein sequence ID" value="QBZ60077.1"/>
    <property type="molecule type" value="Genomic_DNA"/>
</dbReference>
<sequence>MANTDPTRALCFIIEENFAQKQMLREKGAIIKALQNQVRELQLGNELQYQTIRTQHKIIDGYQAAETRDKAFQNSRSVESLDLKSNRLGSA</sequence>
<organism evidence="1 2">
    <name type="scientific">Pyricularia oryzae</name>
    <name type="common">Rice blast fungus</name>
    <name type="synonym">Magnaporthe oryzae</name>
    <dbReference type="NCBI Taxonomy" id="318829"/>
    <lineage>
        <taxon>Eukaryota</taxon>
        <taxon>Fungi</taxon>
        <taxon>Dikarya</taxon>
        <taxon>Ascomycota</taxon>
        <taxon>Pezizomycotina</taxon>
        <taxon>Sordariomycetes</taxon>
        <taxon>Sordariomycetidae</taxon>
        <taxon>Magnaporthales</taxon>
        <taxon>Pyriculariaceae</taxon>
        <taxon>Pyricularia</taxon>
    </lineage>
</organism>
<dbReference type="AlphaFoldDB" id="A0A4P7NB70"/>
<dbReference type="Proteomes" id="UP000294847">
    <property type="component" value="Chromosome 3"/>
</dbReference>
<proteinExistence type="predicted"/>
<name>A0A4P7NB70_PYROR</name>
<reference evidence="1 2" key="1">
    <citation type="journal article" date="2019" name="Mol. Biol. Evol.">
        <title>Blast fungal genomes show frequent chromosomal changes, gene gains and losses, and effector gene turnover.</title>
        <authorList>
            <person name="Gomez Luciano L.B."/>
            <person name="Jason Tsai I."/>
            <person name="Chuma I."/>
            <person name="Tosa Y."/>
            <person name="Chen Y.H."/>
            <person name="Li J.Y."/>
            <person name="Li M.Y."/>
            <person name="Jade Lu M.Y."/>
            <person name="Nakayashiki H."/>
            <person name="Li W.H."/>
        </authorList>
    </citation>
    <scope>NUCLEOTIDE SEQUENCE [LARGE SCALE GENOMIC DNA]</scope>
    <source>
        <strain evidence="1">MZ5-1-6</strain>
    </source>
</reference>
<evidence type="ECO:0000313" key="1">
    <source>
        <dbReference type="EMBL" id="QBZ60077.1"/>
    </source>
</evidence>
<evidence type="ECO:0000313" key="2">
    <source>
        <dbReference type="Proteomes" id="UP000294847"/>
    </source>
</evidence>
<protein>
    <submittedName>
        <fullName evidence="1">Uncharacterized protein</fullName>
    </submittedName>
</protein>
<gene>
    <name evidence="1" type="ORF">PoMZ_05047</name>
</gene>